<accession>A0A0A9HAU6</accession>
<dbReference type="EMBL" id="GBRH01164962">
    <property type="protein sequence ID" value="JAE32934.1"/>
    <property type="molecule type" value="Transcribed_RNA"/>
</dbReference>
<proteinExistence type="predicted"/>
<protein>
    <submittedName>
        <fullName evidence="1">Uncharacterized protein</fullName>
    </submittedName>
</protein>
<name>A0A0A9HAU6_ARUDO</name>
<evidence type="ECO:0000313" key="1">
    <source>
        <dbReference type="EMBL" id="JAE32934.1"/>
    </source>
</evidence>
<reference evidence="1" key="1">
    <citation type="submission" date="2014-09" db="EMBL/GenBank/DDBJ databases">
        <authorList>
            <person name="Magalhaes I.L.F."/>
            <person name="Oliveira U."/>
            <person name="Santos F.R."/>
            <person name="Vidigal T.H.D.A."/>
            <person name="Brescovit A.D."/>
            <person name="Santos A.J."/>
        </authorList>
    </citation>
    <scope>NUCLEOTIDE SEQUENCE</scope>
    <source>
        <tissue evidence="1">Shoot tissue taken approximately 20 cm above the soil surface</tissue>
    </source>
</reference>
<dbReference type="AlphaFoldDB" id="A0A0A9HAU6"/>
<organism evidence="1">
    <name type="scientific">Arundo donax</name>
    <name type="common">Giant reed</name>
    <name type="synonym">Donax arundinaceus</name>
    <dbReference type="NCBI Taxonomy" id="35708"/>
    <lineage>
        <taxon>Eukaryota</taxon>
        <taxon>Viridiplantae</taxon>
        <taxon>Streptophyta</taxon>
        <taxon>Embryophyta</taxon>
        <taxon>Tracheophyta</taxon>
        <taxon>Spermatophyta</taxon>
        <taxon>Magnoliopsida</taxon>
        <taxon>Liliopsida</taxon>
        <taxon>Poales</taxon>
        <taxon>Poaceae</taxon>
        <taxon>PACMAD clade</taxon>
        <taxon>Arundinoideae</taxon>
        <taxon>Arundineae</taxon>
        <taxon>Arundo</taxon>
    </lineage>
</organism>
<reference evidence="1" key="2">
    <citation type="journal article" date="2015" name="Data Brief">
        <title>Shoot transcriptome of the giant reed, Arundo donax.</title>
        <authorList>
            <person name="Barrero R.A."/>
            <person name="Guerrero F.D."/>
            <person name="Moolhuijzen P."/>
            <person name="Goolsby J.A."/>
            <person name="Tidwell J."/>
            <person name="Bellgard S.E."/>
            <person name="Bellgard M.I."/>
        </authorList>
    </citation>
    <scope>NUCLEOTIDE SEQUENCE</scope>
    <source>
        <tissue evidence="1">Shoot tissue taken approximately 20 cm above the soil surface</tissue>
    </source>
</reference>
<sequence>MSVRQTVGKHIMLSRDWKQVLQVCIVDL</sequence>